<dbReference type="InterPro" id="IPR000866">
    <property type="entry name" value="AhpC/TSA"/>
</dbReference>
<dbReference type="InterPro" id="IPR050553">
    <property type="entry name" value="Thioredoxin_ResA/DsbE_sf"/>
</dbReference>
<dbReference type="AlphaFoldDB" id="A0A443YVY8"/>
<dbReference type="InterPro" id="IPR036249">
    <property type="entry name" value="Thioredoxin-like_sf"/>
</dbReference>
<dbReference type="GO" id="GO:0016209">
    <property type="term" value="F:antioxidant activity"/>
    <property type="evidence" value="ECO:0007669"/>
    <property type="project" value="InterPro"/>
</dbReference>
<proteinExistence type="predicted"/>
<reference evidence="3 4" key="1">
    <citation type="submission" date="2018-06" db="EMBL/GenBank/DDBJ databases">
        <title>Pedobacter endophyticus sp. nov., an endophytic bacterium isolated from a leaf of Triticum aestivum.</title>
        <authorList>
            <person name="Zhang L."/>
        </authorList>
    </citation>
    <scope>NUCLEOTIDE SEQUENCE [LARGE SCALE GENOMIC DNA]</scope>
    <source>
        <strain evidence="3 4">CM134L-2</strain>
    </source>
</reference>
<dbReference type="Pfam" id="PF00578">
    <property type="entry name" value="AhpC-TSA"/>
    <property type="match status" value="1"/>
</dbReference>
<keyword evidence="1" id="KW-0732">Signal</keyword>
<dbReference type="CDD" id="cd02966">
    <property type="entry name" value="TlpA_like_family"/>
    <property type="match status" value="1"/>
</dbReference>
<evidence type="ECO:0000313" key="3">
    <source>
        <dbReference type="EMBL" id="RWU08145.1"/>
    </source>
</evidence>
<dbReference type="PROSITE" id="PS51352">
    <property type="entry name" value="THIOREDOXIN_2"/>
    <property type="match status" value="1"/>
</dbReference>
<dbReference type="Proteomes" id="UP000284120">
    <property type="component" value="Unassembled WGS sequence"/>
</dbReference>
<evidence type="ECO:0000259" key="2">
    <source>
        <dbReference type="PROSITE" id="PS51352"/>
    </source>
</evidence>
<accession>A0A443YVY8</accession>
<feature type="signal peptide" evidence="1">
    <location>
        <begin position="1"/>
        <end position="19"/>
    </location>
</feature>
<dbReference type="RefSeq" id="WP_113646670.1">
    <property type="nucleotide sequence ID" value="NZ_QMHN01000002.1"/>
</dbReference>
<evidence type="ECO:0000256" key="1">
    <source>
        <dbReference type="SAM" id="SignalP"/>
    </source>
</evidence>
<feature type="chain" id="PRO_5019541966" evidence="1">
    <location>
        <begin position="20"/>
        <end position="454"/>
    </location>
</feature>
<protein>
    <submittedName>
        <fullName evidence="3">TlpA family protein disulfide reductase</fullName>
    </submittedName>
</protein>
<organism evidence="3 4">
    <name type="scientific">Pedobacter chitinilyticus</name>
    <dbReference type="NCBI Taxonomy" id="2233776"/>
    <lineage>
        <taxon>Bacteria</taxon>
        <taxon>Pseudomonadati</taxon>
        <taxon>Bacteroidota</taxon>
        <taxon>Sphingobacteriia</taxon>
        <taxon>Sphingobacteriales</taxon>
        <taxon>Sphingobacteriaceae</taxon>
        <taxon>Pedobacter</taxon>
    </lineage>
</organism>
<dbReference type="Gene3D" id="3.40.30.10">
    <property type="entry name" value="Glutaredoxin"/>
    <property type="match status" value="1"/>
</dbReference>
<evidence type="ECO:0000313" key="4">
    <source>
        <dbReference type="Proteomes" id="UP000284120"/>
    </source>
</evidence>
<dbReference type="SUPFAM" id="SSF52833">
    <property type="entry name" value="Thioredoxin-like"/>
    <property type="match status" value="1"/>
</dbReference>
<comment type="caution">
    <text evidence="3">The sequence shown here is derived from an EMBL/GenBank/DDBJ whole genome shotgun (WGS) entry which is preliminary data.</text>
</comment>
<sequence>MLRLKIMLVLMTFLVPAIALNSNAQNHDDDEVDYPKVGEQIKDHTFTDLENFPKKEVKISDFRGKWLILDVWGYACGSCILSFPKMNKLAKQFEKRVQLIMVGEYSKTGQSYKRTKDTFADLKREHELTFTVAYDSTFYKKYDVKFEPFILVIDPSGKIVAKTKAVDETQLTELLQGKNPAFTRAFSKHEKIEYNESIPLLTTGTLANGGIDTAFLSRSLLMRFNHNIPYLFQKPLTHKDSEAVKTGHFEVSKIGLSGLYKFAYFGSDEFTFGSSDYIKFNTNLALEVKDKKPFFESKATLEGLYAYSLKIPKKYSSTNSIMHAIQNDLSRNFPYNITIEKRKAEVYKLIVIDSNLANNIKTKGNTSSSFIVGKVFSKGYSVTNKSIAKFLVVFLKCLPPKSKLIDRTGIEFNVDMQILANMYIKSDVNNALKQLGLQIVSGFEDFETIVVRDK</sequence>
<feature type="domain" description="Thioredoxin" evidence="2">
    <location>
        <begin position="35"/>
        <end position="180"/>
    </location>
</feature>
<gene>
    <name evidence="3" type="ORF">DPV69_07125</name>
</gene>
<dbReference type="OrthoDB" id="793244at2"/>
<dbReference type="PANTHER" id="PTHR42852">
    <property type="entry name" value="THIOL:DISULFIDE INTERCHANGE PROTEIN DSBE"/>
    <property type="match status" value="1"/>
</dbReference>
<keyword evidence="4" id="KW-1185">Reference proteome</keyword>
<dbReference type="GO" id="GO:0016491">
    <property type="term" value="F:oxidoreductase activity"/>
    <property type="evidence" value="ECO:0007669"/>
    <property type="project" value="InterPro"/>
</dbReference>
<dbReference type="EMBL" id="SAYW01000002">
    <property type="protein sequence ID" value="RWU08145.1"/>
    <property type="molecule type" value="Genomic_DNA"/>
</dbReference>
<dbReference type="PANTHER" id="PTHR42852:SF13">
    <property type="entry name" value="PROTEIN DIPZ"/>
    <property type="match status" value="1"/>
</dbReference>
<name>A0A443YVY8_9SPHI</name>
<dbReference type="InterPro" id="IPR013766">
    <property type="entry name" value="Thioredoxin_domain"/>
</dbReference>